<comment type="subcellular location">
    <subcellularLocation>
        <location evidence="1">Cell membrane</location>
        <topology evidence="1">Multi-pass membrane protein</topology>
    </subcellularLocation>
</comment>
<keyword evidence="3 6" id="KW-0812">Transmembrane</keyword>
<dbReference type="PANTHER" id="PTHR30287:SF1">
    <property type="entry name" value="INNER MEMBRANE PROTEIN"/>
    <property type="match status" value="1"/>
</dbReference>
<evidence type="ECO:0000256" key="4">
    <source>
        <dbReference type="ARBA" id="ARBA00022989"/>
    </source>
</evidence>
<feature type="transmembrane region" description="Helical" evidence="6">
    <location>
        <begin position="388"/>
        <end position="406"/>
    </location>
</feature>
<accession>A0A840RCY2</accession>
<protein>
    <submittedName>
        <fullName evidence="8">Putative ABC transport system permease protein</fullName>
    </submittedName>
</protein>
<dbReference type="Pfam" id="PF02687">
    <property type="entry name" value="FtsX"/>
    <property type="match status" value="2"/>
</dbReference>
<dbReference type="InterPro" id="IPR003838">
    <property type="entry name" value="ABC3_permease_C"/>
</dbReference>
<organism evidence="8 9">
    <name type="scientific">Silvimonas terrae</name>
    <dbReference type="NCBI Taxonomy" id="300266"/>
    <lineage>
        <taxon>Bacteria</taxon>
        <taxon>Pseudomonadati</taxon>
        <taxon>Pseudomonadota</taxon>
        <taxon>Betaproteobacteria</taxon>
        <taxon>Neisseriales</taxon>
        <taxon>Chitinibacteraceae</taxon>
        <taxon>Silvimonas</taxon>
    </lineage>
</organism>
<dbReference type="PANTHER" id="PTHR30287">
    <property type="entry name" value="MEMBRANE COMPONENT OF PREDICTED ABC SUPERFAMILY METABOLITE UPTAKE TRANSPORTER"/>
    <property type="match status" value="1"/>
</dbReference>
<proteinExistence type="predicted"/>
<evidence type="ECO:0000259" key="7">
    <source>
        <dbReference type="Pfam" id="PF02687"/>
    </source>
</evidence>
<dbReference type="EMBL" id="JACHHN010000003">
    <property type="protein sequence ID" value="MBB5191205.1"/>
    <property type="molecule type" value="Genomic_DNA"/>
</dbReference>
<gene>
    <name evidence="8" type="ORF">HNQ50_001928</name>
</gene>
<feature type="transmembrane region" description="Helical" evidence="6">
    <location>
        <begin position="749"/>
        <end position="771"/>
    </location>
</feature>
<evidence type="ECO:0000313" key="8">
    <source>
        <dbReference type="EMBL" id="MBB5191205.1"/>
    </source>
</evidence>
<keyword evidence="2" id="KW-1003">Cell membrane</keyword>
<dbReference type="GO" id="GO:0005886">
    <property type="term" value="C:plasma membrane"/>
    <property type="evidence" value="ECO:0007669"/>
    <property type="project" value="UniProtKB-SubCell"/>
</dbReference>
<dbReference type="AlphaFoldDB" id="A0A840RCY2"/>
<keyword evidence="9" id="KW-1185">Reference proteome</keyword>
<evidence type="ECO:0000313" key="9">
    <source>
        <dbReference type="Proteomes" id="UP000543030"/>
    </source>
</evidence>
<feature type="transmembrane region" description="Helical" evidence="6">
    <location>
        <begin position="301"/>
        <end position="324"/>
    </location>
</feature>
<evidence type="ECO:0000256" key="3">
    <source>
        <dbReference type="ARBA" id="ARBA00022692"/>
    </source>
</evidence>
<sequence length="821" mass="87454">MIWRLTLRRFRRGLVAGDYRTLLAALIVTVAALTAVGILTGRMGSLLNAQANTLLAADAVLSADHPVPDQYQQSASASHLTSTHTAGFPSMVSANGKARLSAIKAVNAGYPLRGTVTLQDGPGVRPAKGIPAPGEVWIDPRLGVLLGLKVGSTLDLGLSHFKVAAVLDKEPDAALDFSSLQPRLTMNAADLPATGLLGFGSRVRYRLLVAGAVPDVTAWKTATKGHLQRGERLEDVRSARPEVKVTLERAEDFLRLVTLLAAALASAAVLLAARRHALRQTDAVALFVAIGASRRRIAGMLWAELFILWLLAALIGGAIGWSAQAGLGWLVQDRLPAPLPPGDLGHWLIAAGLGGILLLGTAGPALLQLARTPPVRVLRHDSTAPASVWATWLLAGLCAIALMFWLGGRLKLTLIVLGAMAGALVVSALLGWACLSLLSRFSRGFAARIALRQLIRRRWLSMAQMAALAMGLLGVWLLTVVEHDLLATWQSKIPEHAPNQFAINIQPAQAMAFSRTLAAAGVTDAPLQPMIRGRWTERNGQPVKVDGLKDDRARQLAEREFNLSWGDTLREDNRLQAGVPLRESAPGFSVESGLAETLHIKVGDELTFDVAGTPITARVINLRKVDWDSFKVNFFVTGTGALFRNLPASLITSFYLPPGNTTLVPQIVNAYPNVTVIDVGEVLAEVRRVLGLATSALSLVFTFCLVAALVVLVAALETTAPERQREVAILRALGAQRQHIAAIQRWEGLAIGAVAGLVAGLGASVAGWALGKQVLDLPVSFNAWLPLVSVVSGVALASAVTAWERRRLSRVTALTLLRDPA</sequence>
<feature type="transmembrane region" description="Helical" evidence="6">
    <location>
        <begin position="783"/>
        <end position="803"/>
    </location>
</feature>
<feature type="domain" description="ABC3 transporter permease C-terminal" evidence="7">
    <location>
        <begin position="257"/>
        <end position="374"/>
    </location>
</feature>
<evidence type="ECO:0000256" key="1">
    <source>
        <dbReference type="ARBA" id="ARBA00004651"/>
    </source>
</evidence>
<comment type="caution">
    <text evidence="8">The sequence shown here is derived from an EMBL/GenBank/DDBJ whole genome shotgun (WGS) entry which is preliminary data.</text>
</comment>
<dbReference type="RefSeq" id="WP_184099881.1">
    <property type="nucleotide sequence ID" value="NZ_JACHHN010000003.1"/>
</dbReference>
<feature type="transmembrane region" description="Helical" evidence="6">
    <location>
        <begin position="344"/>
        <end position="367"/>
    </location>
</feature>
<evidence type="ECO:0000256" key="5">
    <source>
        <dbReference type="ARBA" id="ARBA00023136"/>
    </source>
</evidence>
<dbReference type="Proteomes" id="UP000543030">
    <property type="component" value="Unassembled WGS sequence"/>
</dbReference>
<dbReference type="InterPro" id="IPR038766">
    <property type="entry name" value="Membrane_comp_ABC_pdt"/>
</dbReference>
<feature type="transmembrane region" description="Helical" evidence="6">
    <location>
        <begin position="459"/>
        <end position="478"/>
    </location>
</feature>
<evidence type="ECO:0000256" key="6">
    <source>
        <dbReference type="SAM" id="Phobius"/>
    </source>
</evidence>
<keyword evidence="4 6" id="KW-1133">Transmembrane helix</keyword>
<feature type="transmembrane region" description="Helical" evidence="6">
    <location>
        <begin position="412"/>
        <end position="438"/>
    </location>
</feature>
<feature type="transmembrane region" description="Helical" evidence="6">
    <location>
        <begin position="253"/>
        <end position="273"/>
    </location>
</feature>
<evidence type="ECO:0000256" key="2">
    <source>
        <dbReference type="ARBA" id="ARBA00022475"/>
    </source>
</evidence>
<reference evidence="8 9" key="1">
    <citation type="submission" date="2020-08" db="EMBL/GenBank/DDBJ databases">
        <title>Genomic Encyclopedia of Type Strains, Phase IV (KMG-IV): sequencing the most valuable type-strain genomes for metagenomic binning, comparative biology and taxonomic classification.</title>
        <authorList>
            <person name="Goeker M."/>
        </authorList>
    </citation>
    <scope>NUCLEOTIDE SEQUENCE [LARGE SCALE GENOMIC DNA]</scope>
    <source>
        <strain evidence="8 9">DSM 18233</strain>
    </source>
</reference>
<name>A0A840RCY2_9NEIS</name>
<feature type="transmembrane region" description="Helical" evidence="6">
    <location>
        <begin position="21"/>
        <end position="40"/>
    </location>
</feature>
<keyword evidence="5 6" id="KW-0472">Membrane</keyword>
<feature type="domain" description="ABC3 transporter permease C-terminal" evidence="7">
    <location>
        <begin position="699"/>
        <end position="810"/>
    </location>
</feature>
<feature type="transmembrane region" description="Helical" evidence="6">
    <location>
        <begin position="696"/>
        <end position="716"/>
    </location>
</feature>